<sequence length="170" mass="17058">MTGAMAYAAYAAMAAATMYSVYSTQQSGKQASLNANSQAEQAQADADAAASAATVQADRIRRLARNQAGEANAALAASGVEVGEGTAININKEIYANAEEDATLTFLNGQSQKARGQVDASNYRLAGAQARSQANAQSIGTVLSTGAQMGMSWKASAAGRNGSAAAVGGA</sequence>
<keyword evidence="2" id="KW-1185">Reference proteome</keyword>
<gene>
    <name evidence="1" type="ORF">SAMN05216178_2047</name>
</gene>
<proteinExistence type="predicted"/>
<reference evidence="2" key="1">
    <citation type="submission" date="2016-10" db="EMBL/GenBank/DDBJ databases">
        <authorList>
            <person name="Varghese N."/>
            <person name="Submissions S."/>
        </authorList>
    </citation>
    <scope>NUCLEOTIDE SEQUENCE [LARGE SCALE GENOMIC DNA]</scope>
    <source>
        <strain evidence="2">DSM 9751</strain>
    </source>
</reference>
<organism evidence="1 2">
    <name type="scientific">Pseudomonas saponiphila</name>
    <dbReference type="NCBI Taxonomy" id="556534"/>
    <lineage>
        <taxon>Bacteria</taxon>
        <taxon>Pseudomonadati</taxon>
        <taxon>Pseudomonadota</taxon>
        <taxon>Gammaproteobacteria</taxon>
        <taxon>Pseudomonadales</taxon>
        <taxon>Pseudomonadaceae</taxon>
        <taxon>Pseudomonas</taxon>
    </lineage>
</organism>
<protein>
    <submittedName>
        <fullName evidence="1">Uncharacterized protein</fullName>
    </submittedName>
</protein>
<dbReference type="Proteomes" id="UP000198982">
    <property type="component" value="Unassembled WGS sequence"/>
</dbReference>
<evidence type="ECO:0000313" key="1">
    <source>
        <dbReference type="EMBL" id="SEB73313.1"/>
    </source>
</evidence>
<accession>A0A1H4LRJ4</accession>
<dbReference type="EMBL" id="FNTJ01000001">
    <property type="protein sequence ID" value="SEB73313.1"/>
    <property type="molecule type" value="Genomic_DNA"/>
</dbReference>
<dbReference type="AlphaFoldDB" id="A0A1H4LRJ4"/>
<dbReference type="RefSeq" id="WP_092312871.1">
    <property type="nucleotide sequence ID" value="NZ_FNTJ01000001.1"/>
</dbReference>
<evidence type="ECO:0000313" key="2">
    <source>
        <dbReference type="Proteomes" id="UP000198982"/>
    </source>
</evidence>
<name>A0A1H4LRJ4_9PSED</name>